<feature type="compositionally biased region" description="Basic and acidic residues" evidence="1">
    <location>
        <begin position="103"/>
        <end position="115"/>
    </location>
</feature>
<feature type="compositionally biased region" description="Basic and acidic residues" evidence="1">
    <location>
        <begin position="57"/>
        <end position="68"/>
    </location>
</feature>
<comment type="caution">
    <text evidence="2">The sequence shown here is derived from an EMBL/GenBank/DDBJ whole genome shotgun (WGS) entry which is preliminary data.</text>
</comment>
<sequence>MHRLFAPFTHARETALASLTLASAAAISTAFLCSLLLLCHAPAPLLSSRYAPLDAGNARRREPHEPPGSRRRRHGSEEGRDGRSSRSSKRRRVLRARKGPAAAEREDLGEVRLRSVDAGPGPGVEEGAEGVGHGRKKPTFFLTAQLEAKWCHRSISEHGKEKKRQIK</sequence>
<dbReference type="AlphaFoldDB" id="A0A6G1DAF0"/>
<evidence type="ECO:0000313" key="3">
    <source>
        <dbReference type="Proteomes" id="UP000479710"/>
    </source>
</evidence>
<feature type="compositionally biased region" description="Basic and acidic residues" evidence="1">
    <location>
        <begin position="75"/>
        <end position="84"/>
    </location>
</feature>
<reference evidence="2 3" key="1">
    <citation type="submission" date="2019-11" db="EMBL/GenBank/DDBJ databases">
        <title>Whole genome sequence of Oryza granulata.</title>
        <authorList>
            <person name="Li W."/>
        </authorList>
    </citation>
    <scope>NUCLEOTIDE SEQUENCE [LARGE SCALE GENOMIC DNA]</scope>
    <source>
        <strain evidence="3">cv. Menghai</strain>
        <tissue evidence="2">Leaf</tissue>
    </source>
</reference>
<accession>A0A6G1DAF0</accession>
<feature type="region of interest" description="Disordered" evidence="1">
    <location>
        <begin position="56"/>
        <end position="135"/>
    </location>
</feature>
<evidence type="ECO:0000313" key="2">
    <source>
        <dbReference type="EMBL" id="KAF0908723.1"/>
    </source>
</evidence>
<proteinExistence type="predicted"/>
<gene>
    <name evidence="2" type="ORF">E2562_028159</name>
</gene>
<protein>
    <submittedName>
        <fullName evidence="2">Uncharacterized protein</fullName>
    </submittedName>
</protein>
<name>A0A6G1DAF0_9ORYZ</name>
<dbReference type="Proteomes" id="UP000479710">
    <property type="component" value="Unassembled WGS sequence"/>
</dbReference>
<dbReference type="EMBL" id="SPHZ02000007">
    <property type="protein sequence ID" value="KAF0908723.1"/>
    <property type="molecule type" value="Genomic_DNA"/>
</dbReference>
<organism evidence="2 3">
    <name type="scientific">Oryza meyeriana var. granulata</name>
    <dbReference type="NCBI Taxonomy" id="110450"/>
    <lineage>
        <taxon>Eukaryota</taxon>
        <taxon>Viridiplantae</taxon>
        <taxon>Streptophyta</taxon>
        <taxon>Embryophyta</taxon>
        <taxon>Tracheophyta</taxon>
        <taxon>Spermatophyta</taxon>
        <taxon>Magnoliopsida</taxon>
        <taxon>Liliopsida</taxon>
        <taxon>Poales</taxon>
        <taxon>Poaceae</taxon>
        <taxon>BOP clade</taxon>
        <taxon>Oryzoideae</taxon>
        <taxon>Oryzeae</taxon>
        <taxon>Oryzinae</taxon>
        <taxon>Oryza</taxon>
        <taxon>Oryza meyeriana</taxon>
    </lineage>
</organism>
<keyword evidence="3" id="KW-1185">Reference proteome</keyword>
<evidence type="ECO:0000256" key="1">
    <source>
        <dbReference type="SAM" id="MobiDB-lite"/>
    </source>
</evidence>
<feature type="compositionally biased region" description="Basic residues" evidence="1">
    <location>
        <begin position="86"/>
        <end position="98"/>
    </location>
</feature>